<dbReference type="InterPro" id="IPR038661">
    <property type="entry name" value="Ribosomal_eL33_sf"/>
</dbReference>
<reference evidence="5" key="1">
    <citation type="journal article" date="2018" name="Nat. Microbiol.">
        <title>Leveraging single-cell genomics to expand the fungal tree of life.</title>
        <authorList>
            <person name="Ahrendt S.R."/>
            <person name="Quandt C.A."/>
            <person name="Ciobanu D."/>
            <person name="Clum A."/>
            <person name="Salamov A."/>
            <person name="Andreopoulos B."/>
            <person name="Cheng J.F."/>
            <person name="Woyke T."/>
            <person name="Pelin A."/>
            <person name="Henrissat B."/>
            <person name="Reynolds N.K."/>
            <person name="Benny G.L."/>
            <person name="Smith M.E."/>
            <person name="James T.Y."/>
            <person name="Grigoriev I.V."/>
        </authorList>
    </citation>
    <scope>NUCLEOTIDE SEQUENCE [LARGE SCALE GENOMIC DNA]</scope>
    <source>
        <strain evidence="5">ATCC 52028</strain>
    </source>
</reference>
<evidence type="ECO:0000256" key="1">
    <source>
        <dbReference type="ARBA" id="ARBA00009269"/>
    </source>
</evidence>
<dbReference type="OrthoDB" id="1166329at2759"/>
<dbReference type="PANTHER" id="PTHR10902">
    <property type="entry name" value="60S RIBOSOMAL PROTEIN L35A"/>
    <property type="match status" value="1"/>
</dbReference>
<dbReference type="GO" id="GO:0005840">
    <property type="term" value="C:ribosome"/>
    <property type="evidence" value="ECO:0007669"/>
    <property type="project" value="UniProtKB-KW"/>
</dbReference>
<dbReference type="HAMAP" id="MF_00573">
    <property type="entry name" value="Ribosomal_eL33"/>
    <property type="match status" value="1"/>
</dbReference>
<gene>
    <name evidence="4" type="ORF">CXG81DRAFT_24542</name>
</gene>
<organism evidence="4 5">
    <name type="scientific">Caulochytrium protostelioides</name>
    <dbReference type="NCBI Taxonomy" id="1555241"/>
    <lineage>
        <taxon>Eukaryota</taxon>
        <taxon>Fungi</taxon>
        <taxon>Fungi incertae sedis</taxon>
        <taxon>Chytridiomycota</taxon>
        <taxon>Chytridiomycota incertae sedis</taxon>
        <taxon>Chytridiomycetes</taxon>
        <taxon>Caulochytriales</taxon>
        <taxon>Caulochytriaceae</taxon>
        <taxon>Caulochytrium</taxon>
    </lineage>
</organism>
<dbReference type="FunFam" id="2.40.10.190:FF:000001">
    <property type="entry name" value="60S ribosomal protein L35a"/>
    <property type="match status" value="1"/>
</dbReference>
<evidence type="ECO:0000313" key="5">
    <source>
        <dbReference type="Proteomes" id="UP000274922"/>
    </source>
</evidence>
<dbReference type="Pfam" id="PF01247">
    <property type="entry name" value="Ribosomal_L35Ae"/>
    <property type="match status" value="1"/>
</dbReference>
<dbReference type="GO" id="GO:0006412">
    <property type="term" value="P:translation"/>
    <property type="evidence" value="ECO:0007669"/>
    <property type="project" value="InterPro"/>
</dbReference>
<dbReference type="SUPFAM" id="SSF50447">
    <property type="entry name" value="Translation proteins"/>
    <property type="match status" value="1"/>
</dbReference>
<evidence type="ECO:0000256" key="3">
    <source>
        <dbReference type="ARBA" id="ARBA00023274"/>
    </source>
</evidence>
<keyword evidence="5" id="KW-1185">Reference proteome</keyword>
<evidence type="ECO:0000313" key="4">
    <source>
        <dbReference type="EMBL" id="RKP02843.1"/>
    </source>
</evidence>
<evidence type="ECO:0008006" key="6">
    <source>
        <dbReference type="Google" id="ProtNLM"/>
    </source>
</evidence>
<accession>A0A4P9XBR2</accession>
<proteinExistence type="inferred from homology"/>
<dbReference type="Gene3D" id="2.40.10.190">
    <property type="entry name" value="translation elongation factor selb, chain A, domain 4"/>
    <property type="match status" value="1"/>
</dbReference>
<evidence type="ECO:0000256" key="2">
    <source>
        <dbReference type="ARBA" id="ARBA00022980"/>
    </source>
</evidence>
<dbReference type="Proteomes" id="UP000274922">
    <property type="component" value="Unassembled WGS sequence"/>
</dbReference>
<sequence length="127" mass="14295">MSSVVPAFQIHAVSEQHRSLSMPSLCLYAPGRILSFQRSKRNVKEHTSILSIDNVNTQHDVRFYLGKRVAYVYKADKAINGSKVRVMWGKITRPHGNSGKVRAKWAKNIPPKAFGAPCRIMLYPSSI</sequence>
<keyword evidence="2" id="KW-0689">Ribosomal protein</keyword>
<dbReference type="GO" id="GO:0003735">
    <property type="term" value="F:structural constituent of ribosome"/>
    <property type="evidence" value="ECO:0007669"/>
    <property type="project" value="InterPro"/>
</dbReference>
<dbReference type="GO" id="GO:1990904">
    <property type="term" value="C:ribonucleoprotein complex"/>
    <property type="evidence" value="ECO:0007669"/>
    <property type="project" value="UniProtKB-KW"/>
</dbReference>
<dbReference type="EMBL" id="ML014134">
    <property type="protein sequence ID" value="RKP02843.1"/>
    <property type="molecule type" value="Genomic_DNA"/>
</dbReference>
<dbReference type="STRING" id="1555241.A0A4P9XBR2"/>
<keyword evidence="3" id="KW-0687">Ribonucleoprotein</keyword>
<dbReference type="InterPro" id="IPR001780">
    <property type="entry name" value="Ribosomal_eL33"/>
</dbReference>
<protein>
    <recommendedName>
        <fullName evidence="6">Ribosomal protein L35Ae</fullName>
    </recommendedName>
</protein>
<name>A0A4P9XBR2_9FUNG</name>
<dbReference type="AlphaFoldDB" id="A0A4P9XBR2"/>
<comment type="similarity">
    <text evidence="1">Belongs to the eukaryotic ribosomal protein eL33 family.</text>
</comment>
<dbReference type="InterPro" id="IPR009000">
    <property type="entry name" value="Transl_B-barrel_sf"/>
</dbReference>